<dbReference type="Proteomes" id="UP000634136">
    <property type="component" value="Unassembled WGS sequence"/>
</dbReference>
<keyword evidence="1" id="KW-0479">Metal-binding</keyword>
<name>A0A834SL50_9FABA</name>
<feature type="compositionally biased region" description="Polar residues" evidence="5">
    <location>
        <begin position="742"/>
        <end position="752"/>
    </location>
</feature>
<feature type="region of interest" description="Disordered" evidence="5">
    <location>
        <begin position="1405"/>
        <end position="1439"/>
    </location>
</feature>
<feature type="compositionally biased region" description="Low complexity" evidence="5">
    <location>
        <begin position="256"/>
        <end position="265"/>
    </location>
</feature>
<feature type="region of interest" description="Disordered" evidence="5">
    <location>
        <begin position="351"/>
        <end position="493"/>
    </location>
</feature>
<dbReference type="InterPro" id="IPR013083">
    <property type="entry name" value="Znf_RING/FYVE/PHD"/>
</dbReference>
<feature type="region of interest" description="Disordered" evidence="5">
    <location>
        <begin position="742"/>
        <end position="788"/>
    </location>
</feature>
<feature type="compositionally biased region" description="Low complexity" evidence="5">
    <location>
        <begin position="612"/>
        <end position="647"/>
    </location>
</feature>
<dbReference type="InterPro" id="IPR001841">
    <property type="entry name" value="Znf_RING"/>
</dbReference>
<feature type="compositionally biased region" description="Polar residues" evidence="5">
    <location>
        <begin position="244"/>
        <end position="255"/>
    </location>
</feature>
<dbReference type="Gene3D" id="3.30.40.10">
    <property type="entry name" value="Zinc/RING finger domain, C3HC4 (zinc finger)"/>
    <property type="match status" value="1"/>
</dbReference>
<dbReference type="InterPro" id="IPR017907">
    <property type="entry name" value="Znf_RING_CS"/>
</dbReference>
<evidence type="ECO:0000256" key="3">
    <source>
        <dbReference type="ARBA" id="ARBA00022833"/>
    </source>
</evidence>
<evidence type="ECO:0000259" key="6">
    <source>
        <dbReference type="PROSITE" id="PS50089"/>
    </source>
</evidence>
<evidence type="ECO:0000256" key="2">
    <source>
        <dbReference type="ARBA" id="ARBA00022771"/>
    </source>
</evidence>
<protein>
    <submittedName>
        <fullName evidence="7">Altered inheritance of mitochondria protein 3-like</fullName>
    </submittedName>
</protein>
<dbReference type="GO" id="GO:0008270">
    <property type="term" value="F:zinc ion binding"/>
    <property type="evidence" value="ECO:0007669"/>
    <property type="project" value="UniProtKB-KW"/>
</dbReference>
<feature type="compositionally biased region" description="Polar residues" evidence="5">
    <location>
        <begin position="907"/>
        <end position="924"/>
    </location>
</feature>
<feature type="region of interest" description="Disordered" evidence="5">
    <location>
        <begin position="608"/>
        <end position="647"/>
    </location>
</feature>
<feature type="compositionally biased region" description="Polar residues" evidence="5">
    <location>
        <begin position="813"/>
        <end position="827"/>
    </location>
</feature>
<feature type="region of interest" description="Disordered" evidence="5">
    <location>
        <begin position="244"/>
        <end position="274"/>
    </location>
</feature>
<dbReference type="SUPFAM" id="SSF57850">
    <property type="entry name" value="RING/U-box"/>
    <property type="match status" value="1"/>
</dbReference>
<evidence type="ECO:0000313" key="8">
    <source>
        <dbReference type="Proteomes" id="UP000634136"/>
    </source>
</evidence>
<keyword evidence="3" id="KW-0862">Zinc</keyword>
<feature type="region of interest" description="Disordered" evidence="5">
    <location>
        <begin position="868"/>
        <end position="1029"/>
    </location>
</feature>
<evidence type="ECO:0000313" key="7">
    <source>
        <dbReference type="EMBL" id="KAF7805406.1"/>
    </source>
</evidence>
<feature type="compositionally biased region" description="Polar residues" evidence="5">
    <location>
        <begin position="961"/>
        <end position="971"/>
    </location>
</feature>
<feature type="compositionally biased region" description="Low complexity" evidence="5">
    <location>
        <begin position="447"/>
        <end position="493"/>
    </location>
</feature>
<proteinExistence type="predicted"/>
<keyword evidence="2 4" id="KW-0863">Zinc-finger</keyword>
<feature type="compositionally biased region" description="Polar residues" evidence="5">
    <location>
        <begin position="1413"/>
        <end position="1430"/>
    </location>
</feature>
<feature type="domain" description="RING-type" evidence="6">
    <location>
        <begin position="120"/>
        <end position="159"/>
    </location>
</feature>
<dbReference type="PANTHER" id="PTHR37393:SF1">
    <property type="entry name" value="AT-RICH INTERACTIVE DOMAIN-CONTAINING PROTEIN 1A-LIKE"/>
    <property type="match status" value="1"/>
</dbReference>
<dbReference type="OrthoDB" id="9049620at2759"/>
<feature type="compositionally biased region" description="Polar residues" evidence="5">
    <location>
        <begin position="555"/>
        <end position="575"/>
    </location>
</feature>
<accession>A0A834SL50</accession>
<dbReference type="PROSITE" id="PS00518">
    <property type="entry name" value="ZF_RING_1"/>
    <property type="match status" value="1"/>
</dbReference>
<evidence type="ECO:0000256" key="4">
    <source>
        <dbReference type="PROSITE-ProRule" id="PRU00175"/>
    </source>
</evidence>
<feature type="compositionally biased region" description="Polar residues" evidence="5">
    <location>
        <begin position="931"/>
        <end position="954"/>
    </location>
</feature>
<dbReference type="PROSITE" id="PS50089">
    <property type="entry name" value="ZF_RING_2"/>
    <property type="match status" value="1"/>
</dbReference>
<feature type="compositionally biased region" description="Polar residues" evidence="5">
    <location>
        <begin position="766"/>
        <end position="776"/>
    </location>
</feature>
<evidence type="ECO:0000256" key="5">
    <source>
        <dbReference type="SAM" id="MobiDB-lite"/>
    </source>
</evidence>
<feature type="compositionally biased region" description="Low complexity" evidence="5">
    <location>
        <begin position="351"/>
        <end position="438"/>
    </location>
</feature>
<feature type="region of interest" description="Disordered" evidence="5">
    <location>
        <begin position="808"/>
        <end position="827"/>
    </location>
</feature>
<sequence>MFISVDLIGIGIELKIEVRIKKGPRARANVELCNVVVSQAVSNFVPWGFTGYGFAITSDICHCDHPVRTFGSSSSSWLYLGGVLGCRTKSKAAVAYIQLNMGFDNECIVNIQSLAGEYFCPVCRLLVYPNEALQSQCTHLYCKPCLTYIVSTTRACPYDGYLVTEADSKPLTESNKILAETIGKVAVHCLYHRSGCTWQGSLAECISHCSGCAFGNSPVVCNRCGIQIVHRQVQEHAQNCPGVQTQVPQAETTQNPSASSAAAPSDQNQTAAQIGTTASQALTSQTVVATTTPGQDLNQPANSTSQTQPVAPTAVQPTADQWYQQQQYQQYYQQYSGYDPYQQQYQQPYPYQQSTAPQYQQQMQAYGQPQHQSQPQPQTQAQPQPQSQPQAQGHSQPISHAPVTPQSQNQTQVSQQQQLQPAVQQLQPLAQQHSQIQALGNPPAHGQAPPQSQPYPYAQTQTYPTQPQPQQHVQMPQYQQSHPQVQHSQPQVQQPVQNFPISQPQVPPHLQPHAPVQHILQPPMQTQQSNQPLTQTQPQVQNTSAHAVTGHHSYPQLQPHQNMQMGAPQRPTNMHPQGGPQPHSQHHIQQFPMMRPHQSHGIFPNQQPALFPSPAQSQNVPPSQQQQIYAHAQQPTQTNRPVMQPGQQPMLQQPFAPQQMPMPSHLRPQGSAPSFSEHAHTYPQPHANVALSHNIHPNQSLNAVGRPPLMTNHIVQSQPSLVRPPNAVASHLYGNQNMIGGNSNQVQLSSDMLSRKSEPYGKQGAVTEQKTDSSSGIPGKVVKDSDTMSVPEVDAKFEKDVQQVELGNKQKSEGPQSLQVSENGNPLNKNFVKEEAAASTWQPLSGNKSGDTVAGVQNDIVNEHSGVKDEIQDGHQLNNSPFLGELSDSQSSKLQKDDKPTPKPPMSNDNTSPTVSQTLGTSQGPGVIEYRNTTPLDQGQSGGSQHSYPVPSTDQGKHHSTAGQSFQTQSIGPPGRYNQGQAPPFYPGASNLSSVESGGRPQFGPLASGDMHGGMTPNLPPHAPEGLRDQQHPANMMVAESYPHHRPGYLNGPQGFGSQEERFKSLPIPGQQNIDRREFEDDFKRFPATYLDAEPISKFGGYPLGPPHDKGSHGFNYDSGSKSNPVAGAVTSRLFPPPYSLNEAGERPGAFHDDTLVKSDSAHRPEYLGPGPRHGRHHMDGLTPRSPADECAEMYLGRPGVHSGGLVSKSGFYDFDGRDPRRFGDSGGAAFRDNRFSHLPSHFHRGEFEGPGNLGIGEHPRSEFIGQDDFAGHFRRGDHLGPHNLPRHLPLGESLGFGAHAGHMRATELGGPQSFESFSRGNRPGHPRLGEPGFRSSFSLPGFPNDGGFLTGDIGSFDNLRRRKVTSMGWCRICKVDCESVEGLDVHSQTREHQKVAMDMVKSIKQNAKKQKLTPSEQSSIEDGSKSRNSGFEGRGNKR</sequence>
<feature type="region of interest" description="Disordered" evidence="5">
    <location>
        <begin position="292"/>
        <end position="317"/>
    </location>
</feature>
<dbReference type="EMBL" id="JAAIUW010000012">
    <property type="protein sequence ID" value="KAF7805406.1"/>
    <property type="molecule type" value="Genomic_DNA"/>
</dbReference>
<reference evidence="7" key="1">
    <citation type="submission" date="2020-09" db="EMBL/GenBank/DDBJ databases">
        <title>Genome-Enabled Discovery of Anthraquinone Biosynthesis in Senna tora.</title>
        <authorList>
            <person name="Kang S.-H."/>
            <person name="Pandey R.P."/>
            <person name="Lee C.-M."/>
            <person name="Sim J.-S."/>
            <person name="Jeong J.-T."/>
            <person name="Choi B.-S."/>
            <person name="Jung M."/>
            <person name="Ginzburg D."/>
            <person name="Zhao K."/>
            <person name="Won S.Y."/>
            <person name="Oh T.-J."/>
            <person name="Yu Y."/>
            <person name="Kim N.-H."/>
            <person name="Lee O.R."/>
            <person name="Lee T.-H."/>
            <person name="Bashyal P."/>
            <person name="Kim T.-S."/>
            <person name="Lee W.-H."/>
            <person name="Kawkins C."/>
            <person name="Kim C.-K."/>
            <person name="Kim J.S."/>
            <person name="Ahn B.O."/>
            <person name="Rhee S.Y."/>
            <person name="Sohng J.K."/>
        </authorList>
    </citation>
    <scope>NUCLEOTIDE SEQUENCE</scope>
    <source>
        <tissue evidence="7">Leaf</tissue>
    </source>
</reference>
<organism evidence="7 8">
    <name type="scientific">Senna tora</name>
    <dbReference type="NCBI Taxonomy" id="362788"/>
    <lineage>
        <taxon>Eukaryota</taxon>
        <taxon>Viridiplantae</taxon>
        <taxon>Streptophyta</taxon>
        <taxon>Embryophyta</taxon>
        <taxon>Tracheophyta</taxon>
        <taxon>Spermatophyta</taxon>
        <taxon>Magnoliopsida</taxon>
        <taxon>eudicotyledons</taxon>
        <taxon>Gunneridae</taxon>
        <taxon>Pentapetalae</taxon>
        <taxon>rosids</taxon>
        <taxon>fabids</taxon>
        <taxon>Fabales</taxon>
        <taxon>Fabaceae</taxon>
        <taxon>Caesalpinioideae</taxon>
        <taxon>Cassia clade</taxon>
        <taxon>Senna</taxon>
    </lineage>
</organism>
<comment type="caution">
    <text evidence="7">The sequence shown here is derived from an EMBL/GenBank/DDBJ whole genome shotgun (WGS) entry which is preliminary data.</text>
</comment>
<dbReference type="PANTHER" id="PTHR37393">
    <property type="entry name" value="AT-RICH INTERACTIVE DOMAIN-CONTAINING PROTEIN 1A-LIKE"/>
    <property type="match status" value="1"/>
</dbReference>
<gene>
    <name evidence="7" type="ORF">G2W53_037567</name>
</gene>
<feature type="region of interest" description="Disordered" evidence="5">
    <location>
        <begin position="526"/>
        <end position="587"/>
    </location>
</feature>
<feature type="compositionally biased region" description="Polar residues" evidence="5">
    <location>
        <begin position="526"/>
        <end position="546"/>
    </location>
</feature>
<feature type="region of interest" description="Disordered" evidence="5">
    <location>
        <begin position="659"/>
        <end position="678"/>
    </location>
</feature>
<feature type="region of interest" description="Disordered" evidence="5">
    <location>
        <begin position="1308"/>
        <end position="1337"/>
    </location>
</feature>
<feature type="compositionally biased region" description="Polar residues" evidence="5">
    <location>
        <begin position="292"/>
        <end position="310"/>
    </location>
</feature>
<keyword evidence="8" id="KW-1185">Reference proteome</keyword>
<evidence type="ECO:0000256" key="1">
    <source>
        <dbReference type="ARBA" id="ARBA00022723"/>
    </source>
</evidence>
<dbReference type="SUPFAM" id="SSF49599">
    <property type="entry name" value="TRAF domain-like"/>
    <property type="match status" value="1"/>
</dbReference>